<accession>A0A3B1ILH0</accession>
<dbReference type="InterPro" id="IPR036915">
    <property type="entry name" value="Cyclin-like_sf"/>
</dbReference>
<reference evidence="3" key="3">
    <citation type="submission" date="2025-08" db="UniProtKB">
        <authorList>
            <consortium name="Ensembl"/>
        </authorList>
    </citation>
    <scope>IDENTIFICATION</scope>
</reference>
<dbReference type="GeneTree" id="ENSGT00940000155180"/>
<evidence type="ECO:0000259" key="2">
    <source>
        <dbReference type="SMART" id="SM00385"/>
    </source>
</evidence>
<feature type="domain" description="Cyclin-like" evidence="2">
    <location>
        <begin position="67"/>
        <end position="151"/>
    </location>
</feature>
<protein>
    <submittedName>
        <fullName evidence="3">Cyclin D3</fullName>
    </submittedName>
</protein>
<dbReference type="Gene3D" id="1.10.472.10">
    <property type="entry name" value="Cyclin-like"/>
    <property type="match status" value="2"/>
</dbReference>
<proteinExistence type="inferred from homology"/>
<reference evidence="4" key="2">
    <citation type="journal article" date="2014" name="Nat. Commun.">
        <title>The cavefish genome reveals candidate genes for eye loss.</title>
        <authorList>
            <person name="McGaugh S.E."/>
            <person name="Gross J.B."/>
            <person name="Aken B."/>
            <person name="Blin M."/>
            <person name="Borowsky R."/>
            <person name="Chalopin D."/>
            <person name="Hinaux H."/>
            <person name="Jeffery W.R."/>
            <person name="Keene A."/>
            <person name="Ma L."/>
            <person name="Minx P."/>
            <person name="Murphy D."/>
            <person name="O'Quin K.E."/>
            <person name="Retaux S."/>
            <person name="Rohner N."/>
            <person name="Searle S.M."/>
            <person name="Stahl B.A."/>
            <person name="Tabin C."/>
            <person name="Volff J.N."/>
            <person name="Yoshizawa M."/>
            <person name="Warren W.C."/>
        </authorList>
    </citation>
    <scope>NUCLEOTIDE SEQUENCE [LARGE SCALE GENOMIC DNA]</scope>
    <source>
        <strain evidence="4">female</strain>
    </source>
</reference>
<dbReference type="AlphaFoldDB" id="A0A3B1ILH0"/>
<dbReference type="InParanoid" id="A0A3B1ILH0"/>
<dbReference type="STRING" id="7994.ENSAMXP00000030742"/>
<reference evidence="3" key="4">
    <citation type="submission" date="2025-09" db="UniProtKB">
        <authorList>
            <consortium name="Ensembl"/>
        </authorList>
    </citation>
    <scope>IDENTIFICATION</scope>
</reference>
<organism evidence="3 4">
    <name type="scientific">Astyanax mexicanus</name>
    <name type="common">Blind cave fish</name>
    <name type="synonym">Astyanax fasciatus mexicanus</name>
    <dbReference type="NCBI Taxonomy" id="7994"/>
    <lineage>
        <taxon>Eukaryota</taxon>
        <taxon>Metazoa</taxon>
        <taxon>Chordata</taxon>
        <taxon>Craniata</taxon>
        <taxon>Vertebrata</taxon>
        <taxon>Euteleostomi</taxon>
        <taxon>Actinopterygii</taxon>
        <taxon>Neopterygii</taxon>
        <taxon>Teleostei</taxon>
        <taxon>Ostariophysi</taxon>
        <taxon>Characiformes</taxon>
        <taxon>Characoidei</taxon>
        <taxon>Acestrorhamphidae</taxon>
        <taxon>Acestrorhamphinae</taxon>
        <taxon>Astyanax</taxon>
    </lineage>
</organism>
<dbReference type="Proteomes" id="UP000018467">
    <property type="component" value="Unassembled WGS sequence"/>
</dbReference>
<evidence type="ECO:0000313" key="4">
    <source>
        <dbReference type="Proteomes" id="UP000018467"/>
    </source>
</evidence>
<dbReference type="Ensembl" id="ENSAMXT00000049353.1">
    <property type="protein sequence ID" value="ENSAMXP00000030742.1"/>
    <property type="gene ID" value="ENSAMXG00000008787.2"/>
</dbReference>
<name>A0A3B1ILH0_ASTMX</name>
<dbReference type="InterPro" id="IPR039361">
    <property type="entry name" value="Cyclin"/>
</dbReference>
<dbReference type="Pfam" id="PF00134">
    <property type="entry name" value="Cyclin_N"/>
    <property type="match status" value="1"/>
</dbReference>
<evidence type="ECO:0000313" key="3">
    <source>
        <dbReference type="Ensembl" id="ENSAMXP00000030742.1"/>
    </source>
</evidence>
<sequence>MELTCYENNEFLSSSEPPTPCGPVRAYSDPVLTRDNRAWRNMQVSEKADPPSGSYFGTVQTSVRPSMRRILVCEEQRCEEEVFPLAVRYLDRYMSLHPVDTHGLQLLGTVCMFLASKLREAVPLSATKLCIYTDNSVSLSQLLQWEILVVSRLNWNLALVVPSDFLEPLLHGLPIIPHNLPLQTAVFQNFLNVFVSEFTFSTYLPSIIACSCVAAAILRLNLLDGALSRNTLLQLMANILEVDLVRHSITTQPQAGPRIQILVGHQRRTCRGVSECLFAEVASTGKVDFEEFGQSRCCLETRNNTPTLSLSVSSECLYEGAGLEAEQWEGPY</sequence>
<keyword evidence="4" id="KW-1185">Reference proteome</keyword>
<dbReference type="InterPro" id="IPR006671">
    <property type="entry name" value="Cyclin_N"/>
</dbReference>
<dbReference type="Bgee" id="ENSAMXG00000008787">
    <property type="expression patterns" value="Expressed in testis and 4 other cell types or tissues"/>
</dbReference>
<dbReference type="InterPro" id="IPR013763">
    <property type="entry name" value="Cyclin-like_dom"/>
</dbReference>
<keyword evidence="1" id="KW-0195">Cyclin</keyword>
<comment type="similarity">
    <text evidence="1">Belongs to the cyclin family.</text>
</comment>
<evidence type="ECO:0000256" key="1">
    <source>
        <dbReference type="RuleBase" id="RU000383"/>
    </source>
</evidence>
<reference evidence="4" key="1">
    <citation type="submission" date="2013-03" db="EMBL/GenBank/DDBJ databases">
        <authorList>
            <person name="Jeffery W."/>
            <person name="Warren W."/>
            <person name="Wilson R.K."/>
        </authorList>
    </citation>
    <scope>NUCLEOTIDE SEQUENCE</scope>
    <source>
        <strain evidence="4">female</strain>
    </source>
</reference>
<dbReference type="PANTHER" id="PTHR10177">
    <property type="entry name" value="CYCLINS"/>
    <property type="match status" value="1"/>
</dbReference>
<dbReference type="SUPFAM" id="SSF47954">
    <property type="entry name" value="Cyclin-like"/>
    <property type="match status" value="1"/>
</dbReference>
<dbReference type="SMART" id="SM00385">
    <property type="entry name" value="CYCLIN"/>
    <property type="match status" value="1"/>
</dbReference>
<dbReference type="FunFam" id="1.10.472.10:FF:000003">
    <property type="entry name" value="G1/S-specific cyclin-D2"/>
    <property type="match status" value="1"/>
</dbReference>